<name>A0AAW0IAJ3_MYOGA</name>
<evidence type="ECO:0000256" key="2">
    <source>
        <dbReference type="ARBA" id="ARBA00022679"/>
    </source>
</evidence>
<dbReference type="GO" id="GO:0004674">
    <property type="term" value="F:protein serine/threonine kinase activity"/>
    <property type="evidence" value="ECO:0007669"/>
    <property type="project" value="UniProtKB-KW"/>
</dbReference>
<dbReference type="PANTHER" id="PTHR24351">
    <property type="entry name" value="RIBOSOMAL PROTEIN S6 KINASE"/>
    <property type="match status" value="1"/>
</dbReference>
<dbReference type="Pfam" id="PF00069">
    <property type="entry name" value="Pkinase"/>
    <property type="match status" value="1"/>
</dbReference>
<evidence type="ECO:0000313" key="7">
    <source>
        <dbReference type="EMBL" id="KAK7811426.1"/>
    </source>
</evidence>
<dbReference type="EMBL" id="JBBHLL010000174">
    <property type="protein sequence ID" value="KAK7811426.1"/>
    <property type="molecule type" value="Genomic_DNA"/>
</dbReference>
<dbReference type="AlphaFoldDB" id="A0AAW0IAJ3"/>
<keyword evidence="8" id="KW-1185">Reference proteome</keyword>
<keyword evidence="2" id="KW-0808">Transferase</keyword>
<evidence type="ECO:0000256" key="5">
    <source>
        <dbReference type="ARBA" id="ARBA00022840"/>
    </source>
</evidence>
<sequence length="63" mass="6930">TERAYSFCGTIEYMAPDIVRGGDSGHDKAVDWWSLGVLMYELLTGASPFTVDGEKNSQAEISR</sequence>
<dbReference type="InterPro" id="IPR011009">
    <property type="entry name" value="Kinase-like_dom_sf"/>
</dbReference>
<proteinExistence type="predicted"/>
<evidence type="ECO:0000259" key="6">
    <source>
        <dbReference type="PROSITE" id="PS50011"/>
    </source>
</evidence>
<evidence type="ECO:0000256" key="4">
    <source>
        <dbReference type="ARBA" id="ARBA00022777"/>
    </source>
</evidence>
<evidence type="ECO:0000256" key="1">
    <source>
        <dbReference type="ARBA" id="ARBA00022527"/>
    </source>
</evidence>
<keyword evidence="3" id="KW-0547">Nucleotide-binding</keyword>
<dbReference type="SUPFAM" id="SSF56112">
    <property type="entry name" value="Protein kinase-like (PK-like)"/>
    <property type="match status" value="1"/>
</dbReference>
<organism evidence="7 8">
    <name type="scientific">Myodes glareolus</name>
    <name type="common">Bank vole</name>
    <name type="synonym">Clethrionomys glareolus</name>
    <dbReference type="NCBI Taxonomy" id="447135"/>
    <lineage>
        <taxon>Eukaryota</taxon>
        <taxon>Metazoa</taxon>
        <taxon>Chordata</taxon>
        <taxon>Craniata</taxon>
        <taxon>Vertebrata</taxon>
        <taxon>Euteleostomi</taxon>
        <taxon>Mammalia</taxon>
        <taxon>Eutheria</taxon>
        <taxon>Euarchontoglires</taxon>
        <taxon>Glires</taxon>
        <taxon>Rodentia</taxon>
        <taxon>Myomorpha</taxon>
        <taxon>Muroidea</taxon>
        <taxon>Cricetidae</taxon>
        <taxon>Arvicolinae</taxon>
        <taxon>Myodes</taxon>
    </lineage>
</organism>
<dbReference type="Proteomes" id="UP001488838">
    <property type="component" value="Unassembled WGS sequence"/>
</dbReference>
<keyword evidence="5" id="KW-0067">ATP-binding</keyword>
<evidence type="ECO:0000313" key="8">
    <source>
        <dbReference type="Proteomes" id="UP001488838"/>
    </source>
</evidence>
<dbReference type="PROSITE" id="PS50011">
    <property type="entry name" value="PROTEIN_KINASE_DOM"/>
    <property type="match status" value="1"/>
</dbReference>
<keyword evidence="1" id="KW-0723">Serine/threonine-protein kinase</keyword>
<accession>A0AAW0IAJ3</accession>
<feature type="domain" description="Protein kinase" evidence="6">
    <location>
        <begin position="1"/>
        <end position="63"/>
    </location>
</feature>
<evidence type="ECO:0000256" key="3">
    <source>
        <dbReference type="ARBA" id="ARBA00022741"/>
    </source>
</evidence>
<gene>
    <name evidence="7" type="ORF">U0070_000407</name>
</gene>
<feature type="non-terminal residue" evidence="7">
    <location>
        <position position="1"/>
    </location>
</feature>
<protein>
    <recommendedName>
        <fullName evidence="6">Protein kinase domain-containing protein</fullName>
    </recommendedName>
</protein>
<keyword evidence="4" id="KW-0418">Kinase</keyword>
<reference evidence="7 8" key="1">
    <citation type="journal article" date="2023" name="bioRxiv">
        <title>Conserved and derived expression patterns and positive selection on dental genes reveal complex evolutionary context of ever-growing rodent molars.</title>
        <authorList>
            <person name="Calamari Z.T."/>
            <person name="Song A."/>
            <person name="Cohen E."/>
            <person name="Akter M."/>
            <person name="Roy R.D."/>
            <person name="Hallikas O."/>
            <person name="Christensen M.M."/>
            <person name="Li P."/>
            <person name="Marangoni P."/>
            <person name="Jernvall J."/>
            <person name="Klein O.D."/>
        </authorList>
    </citation>
    <scope>NUCLEOTIDE SEQUENCE [LARGE SCALE GENOMIC DNA]</scope>
    <source>
        <strain evidence="7">V071</strain>
    </source>
</reference>
<dbReference type="GO" id="GO:0005524">
    <property type="term" value="F:ATP binding"/>
    <property type="evidence" value="ECO:0007669"/>
    <property type="project" value="UniProtKB-KW"/>
</dbReference>
<comment type="caution">
    <text evidence="7">The sequence shown here is derived from an EMBL/GenBank/DDBJ whole genome shotgun (WGS) entry which is preliminary data.</text>
</comment>
<dbReference type="Gene3D" id="1.10.510.10">
    <property type="entry name" value="Transferase(Phosphotransferase) domain 1"/>
    <property type="match status" value="1"/>
</dbReference>
<dbReference type="InterPro" id="IPR000719">
    <property type="entry name" value="Prot_kinase_dom"/>
</dbReference>